<evidence type="ECO:0000313" key="2">
    <source>
        <dbReference type="EMBL" id="KJF60890.1"/>
    </source>
</evidence>
<dbReference type="AlphaFoldDB" id="A0A0D8JU64"/>
<feature type="region of interest" description="Disordered" evidence="1">
    <location>
        <begin position="224"/>
        <end position="303"/>
    </location>
</feature>
<gene>
    <name evidence="2" type="ORF">CIMG_13305</name>
</gene>
<reference evidence="3" key="2">
    <citation type="journal article" date="2010" name="Genome Res.">
        <title>Population genomic sequencing of Coccidioides fungi reveals recent hybridization and transposon control.</title>
        <authorList>
            <person name="Neafsey D.E."/>
            <person name="Barker B.M."/>
            <person name="Sharpton T.J."/>
            <person name="Stajich J.E."/>
            <person name="Park D.J."/>
            <person name="Whiston E."/>
            <person name="Hung C.-Y."/>
            <person name="McMahan C."/>
            <person name="White J."/>
            <person name="Sykes S."/>
            <person name="Heiman D."/>
            <person name="Young S."/>
            <person name="Zeng Q."/>
            <person name="Abouelleil A."/>
            <person name="Aftuck L."/>
            <person name="Bessette D."/>
            <person name="Brown A."/>
            <person name="FitzGerald M."/>
            <person name="Lui A."/>
            <person name="Macdonald J.P."/>
            <person name="Priest M."/>
            <person name="Orbach M.J."/>
            <person name="Galgiani J.N."/>
            <person name="Kirkland T.N."/>
            <person name="Cole G.T."/>
            <person name="Birren B.W."/>
            <person name="Henn M.R."/>
            <person name="Taylor J.W."/>
            <person name="Rounsley S.D."/>
        </authorList>
    </citation>
    <scope>GENOME REANNOTATION</scope>
    <source>
        <strain evidence="3">RS</strain>
    </source>
</reference>
<keyword evidence="3" id="KW-1185">Reference proteome</keyword>
<dbReference type="EMBL" id="GG704913">
    <property type="protein sequence ID" value="KJF60890.1"/>
    <property type="molecule type" value="Genomic_DNA"/>
</dbReference>
<evidence type="ECO:0000256" key="1">
    <source>
        <dbReference type="SAM" id="MobiDB-lite"/>
    </source>
</evidence>
<organism evidence="2 3">
    <name type="scientific">Coccidioides immitis (strain RS)</name>
    <name type="common">Valley fever fungus</name>
    <dbReference type="NCBI Taxonomy" id="246410"/>
    <lineage>
        <taxon>Eukaryota</taxon>
        <taxon>Fungi</taxon>
        <taxon>Dikarya</taxon>
        <taxon>Ascomycota</taxon>
        <taxon>Pezizomycotina</taxon>
        <taxon>Eurotiomycetes</taxon>
        <taxon>Eurotiomycetidae</taxon>
        <taxon>Onygenales</taxon>
        <taxon>Onygenaceae</taxon>
        <taxon>Coccidioides</taxon>
    </lineage>
</organism>
<proteinExistence type="predicted"/>
<feature type="compositionally biased region" description="Basic and acidic residues" evidence="1">
    <location>
        <begin position="269"/>
        <end position="280"/>
    </location>
</feature>
<feature type="compositionally biased region" description="Polar residues" evidence="1">
    <location>
        <begin position="243"/>
        <end position="256"/>
    </location>
</feature>
<dbReference type="GeneID" id="24164932"/>
<feature type="region of interest" description="Disordered" evidence="1">
    <location>
        <begin position="1"/>
        <end position="35"/>
    </location>
</feature>
<protein>
    <submittedName>
        <fullName evidence="2">Uncharacterized protein</fullName>
    </submittedName>
</protein>
<name>A0A0D8JU64_COCIM</name>
<dbReference type="RefSeq" id="XP_004445157.1">
    <property type="nucleotide sequence ID" value="XM_004445100.1"/>
</dbReference>
<dbReference type="Proteomes" id="UP000001261">
    <property type="component" value="Unassembled WGS sequence"/>
</dbReference>
<dbReference type="InParanoid" id="A0A0D8JU64"/>
<accession>A0A0D8JU64</accession>
<dbReference type="KEGG" id="cim:CIMG_13305"/>
<feature type="compositionally biased region" description="Low complexity" evidence="1">
    <location>
        <begin position="294"/>
        <end position="303"/>
    </location>
</feature>
<dbReference type="VEuPathDB" id="FungiDB:CIMG_13305"/>
<evidence type="ECO:0000313" key="3">
    <source>
        <dbReference type="Proteomes" id="UP000001261"/>
    </source>
</evidence>
<feature type="compositionally biased region" description="Pro residues" evidence="1">
    <location>
        <begin position="229"/>
        <end position="240"/>
    </location>
</feature>
<sequence>MAPQTRKLAAAQDEHSPMSAKKKPGRKPSAVKEEPAMGDTLCGRCLTFVYTAHIDKPCSRKQGTAKACTNCAGDKKACAPVPSEMQKEVAALLSDHDDFLRLKNATLREELKTSMAERAAGLSEMLAKMAPPSVQTDNSPPPPPFNAEVGAATLAALEKLVSIQAEQKELAEHTFRSVKNIERTLADIRRDLKSNCLPSAKKRKAEETICESAAKIGRFAAALPSAASAPPPPSPTPITPSPFVQSQPNLSASGLSPTGGSGADLLESTIKRPEWARPDDSSALALRPVPEPETPTGEEAPEI</sequence>
<reference evidence="3" key="1">
    <citation type="journal article" date="2009" name="Genome Res.">
        <title>Comparative genomic analyses of the human fungal pathogens Coccidioides and their relatives.</title>
        <authorList>
            <person name="Sharpton T.J."/>
            <person name="Stajich J.E."/>
            <person name="Rounsley S.D."/>
            <person name="Gardner M.J."/>
            <person name="Wortman J.R."/>
            <person name="Jordar V.S."/>
            <person name="Maiti R."/>
            <person name="Kodira C.D."/>
            <person name="Neafsey D.E."/>
            <person name="Zeng Q."/>
            <person name="Hung C.-Y."/>
            <person name="McMahan C."/>
            <person name="Muszewska A."/>
            <person name="Grynberg M."/>
            <person name="Mandel M.A."/>
            <person name="Kellner E.M."/>
            <person name="Barker B.M."/>
            <person name="Galgiani J.N."/>
            <person name="Orbach M.J."/>
            <person name="Kirkland T.N."/>
            <person name="Cole G.T."/>
            <person name="Henn M.R."/>
            <person name="Birren B.W."/>
            <person name="Taylor J.W."/>
        </authorList>
    </citation>
    <scope>NUCLEOTIDE SEQUENCE [LARGE SCALE GENOMIC DNA]</scope>
    <source>
        <strain evidence="3">RS</strain>
    </source>
</reference>